<organism evidence="2 3">
    <name type="scientific">Leptobrachium leishanense</name>
    <name type="common">Leishan spiny toad</name>
    <dbReference type="NCBI Taxonomy" id="445787"/>
    <lineage>
        <taxon>Eukaryota</taxon>
        <taxon>Metazoa</taxon>
        <taxon>Chordata</taxon>
        <taxon>Craniata</taxon>
        <taxon>Vertebrata</taxon>
        <taxon>Euteleostomi</taxon>
        <taxon>Amphibia</taxon>
        <taxon>Batrachia</taxon>
        <taxon>Anura</taxon>
        <taxon>Pelobatoidea</taxon>
        <taxon>Megophryidae</taxon>
        <taxon>Leptobrachium</taxon>
    </lineage>
</organism>
<dbReference type="PANTHER" id="PTHR21301:SF12">
    <property type="match status" value="1"/>
</dbReference>
<dbReference type="PANTHER" id="PTHR21301">
    <property type="entry name" value="REVERSE TRANSCRIPTASE"/>
    <property type="match status" value="1"/>
</dbReference>
<dbReference type="AlphaFoldDB" id="A0A8C5M3W0"/>
<feature type="domain" description="Reverse transcriptase" evidence="1">
    <location>
        <begin position="163"/>
        <end position="405"/>
    </location>
</feature>
<proteinExistence type="predicted"/>
<evidence type="ECO:0000259" key="1">
    <source>
        <dbReference type="PROSITE" id="PS50878"/>
    </source>
</evidence>
<dbReference type="InterPro" id="IPR000477">
    <property type="entry name" value="RT_dom"/>
</dbReference>
<dbReference type="GeneTree" id="ENSGT00940000154669"/>
<dbReference type="OrthoDB" id="9909466at2759"/>
<sequence length="430" mass="50514">MDKFSMYIDLQRFKRKLSLKKYFLKTPIINNTAVDQDKFVHTGLKNKSKFFPRHVISNEIKMFESLVSTDIDRMGIKEKKHNLTKEEKKAIKDLDKDETIIIKPADKGGGIVIWSKEAYNEESLRILGDERTYIKLKNNPIIEIRDNLHTLLQDGRDKEILTEREFRYLMIEHIKTPHFYILPKIHKNATKPPGRPIIAGINSITSCLSEYIDVLLQPIVKETLSYLKDTINMLQILDKVKWDEDCIMVTCDVNALYSNIPHAMGLQTVREEICNSKNFLDMQIDFIMKSIHFILNNNYFKFGDDFFLQKNGTAMGTKFAPSYANLYMAGWESRFVYGSHSWAHNILVYKRFIDDVFFIWKGSEEDLILFLDGLDNQDWGITLDRKWSKERVTFLDLEVYIGEGTLKCKTFFKQVDVNTYINLFYLFIYL</sequence>
<evidence type="ECO:0000313" key="3">
    <source>
        <dbReference type="Proteomes" id="UP000694569"/>
    </source>
</evidence>
<reference evidence="2" key="1">
    <citation type="submission" date="2025-08" db="UniProtKB">
        <authorList>
            <consortium name="Ensembl"/>
        </authorList>
    </citation>
    <scope>IDENTIFICATION</scope>
</reference>
<dbReference type="PROSITE" id="PS50878">
    <property type="entry name" value="RT_POL"/>
    <property type="match status" value="1"/>
</dbReference>
<accession>A0A8C5M3W0</accession>
<dbReference type="Ensembl" id="ENSLLET00000008812.1">
    <property type="protein sequence ID" value="ENSLLEP00000008475.1"/>
    <property type="gene ID" value="ENSLLEG00000005389.1"/>
</dbReference>
<dbReference type="Proteomes" id="UP000694569">
    <property type="component" value="Unplaced"/>
</dbReference>
<name>A0A8C5M3W0_9ANUR</name>
<keyword evidence="3" id="KW-1185">Reference proteome</keyword>
<evidence type="ECO:0000313" key="2">
    <source>
        <dbReference type="Ensembl" id="ENSLLEP00000008475.1"/>
    </source>
</evidence>
<reference evidence="2" key="2">
    <citation type="submission" date="2025-09" db="UniProtKB">
        <authorList>
            <consortium name="Ensembl"/>
        </authorList>
    </citation>
    <scope>IDENTIFICATION</scope>
</reference>
<protein>
    <recommendedName>
        <fullName evidence="1">Reverse transcriptase domain-containing protein</fullName>
    </recommendedName>
</protein>